<organism evidence="1 2">
    <name type="scientific">Melastoma candidum</name>
    <dbReference type="NCBI Taxonomy" id="119954"/>
    <lineage>
        <taxon>Eukaryota</taxon>
        <taxon>Viridiplantae</taxon>
        <taxon>Streptophyta</taxon>
        <taxon>Embryophyta</taxon>
        <taxon>Tracheophyta</taxon>
        <taxon>Spermatophyta</taxon>
        <taxon>Magnoliopsida</taxon>
        <taxon>eudicotyledons</taxon>
        <taxon>Gunneridae</taxon>
        <taxon>Pentapetalae</taxon>
        <taxon>rosids</taxon>
        <taxon>malvids</taxon>
        <taxon>Myrtales</taxon>
        <taxon>Melastomataceae</taxon>
        <taxon>Melastomatoideae</taxon>
        <taxon>Melastomateae</taxon>
        <taxon>Melastoma</taxon>
    </lineage>
</organism>
<comment type="caution">
    <text evidence="1">The sequence shown here is derived from an EMBL/GenBank/DDBJ whole genome shotgun (WGS) entry which is preliminary data.</text>
</comment>
<name>A0ACB9LHY8_9MYRT</name>
<evidence type="ECO:0000313" key="1">
    <source>
        <dbReference type="EMBL" id="KAI4310946.1"/>
    </source>
</evidence>
<sequence>MSQVEPIFHGELCRFHAKKYPAYDKHIFPYYMGFCQMDSDVTYDDSMNLRNIIWLAPIPDTSSRSWIAPGVLVVLDACPGGIIYEDLIADYVKVARNMRLVPSFLLVVPAFRSSLTMFKLNGVTVQHAR</sequence>
<accession>A0ACB9LHY8</accession>
<dbReference type="Proteomes" id="UP001057402">
    <property type="component" value="Chromosome 11"/>
</dbReference>
<dbReference type="EMBL" id="CM042890">
    <property type="protein sequence ID" value="KAI4310946.1"/>
    <property type="molecule type" value="Genomic_DNA"/>
</dbReference>
<protein>
    <submittedName>
        <fullName evidence="1">Uncharacterized protein</fullName>
    </submittedName>
</protein>
<proteinExistence type="predicted"/>
<gene>
    <name evidence="1" type="ORF">MLD38_035888</name>
</gene>
<keyword evidence="2" id="KW-1185">Reference proteome</keyword>
<reference evidence="2" key="1">
    <citation type="journal article" date="2023" name="Front. Plant Sci.">
        <title>Chromosomal-level genome assembly of Melastoma candidum provides insights into trichome evolution.</title>
        <authorList>
            <person name="Zhong Y."/>
            <person name="Wu W."/>
            <person name="Sun C."/>
            <person name="Zou P."/>
            <person name="Liu Y."/>
            <person name="Dai S."/>
            <person name="Zhou R."/>
        </authorList>
    </citation>
    <scope>NUCLEOTIDE SEQUENCE [LARGE SCALE GENOMIC DNA]</scope>
</reference>
<evidence type="ECO:0000313" key="2">
    <source>
        <dbReference type="Proteomes" id="UP001057402"/>
    </source>
</evidence>